<dbReference type="AlphaFoldDB" id="G8QKS5"/>
<dbReference type="eggNOG" id="COG1538">
    <property type="taxonomic scope" value="Bacteria"/>
</dbReference>
<accession>G8QKS5</accession>
<dbReference type="Pfam" id="PF02321">
    <property type="entry name" value="OEP"/>
    <property type="match status" value="1"/>
</dbReference>
<dbReference type="EMBL" id="CP003153">
    <property type="protein sequence ID" value="AEV25530.1"/>
    <property type="molecule type" value="Genomic_DNA"/>
</dbReference>
<reference evidence="2 3" key="1">
    <citation type="journal article" date="2012" name="J. Bacteriol.">
        <title>Complete genome sequence of the anaerobic perchlorate-reducing bacterium Azospira suillum strain PS.</title>
        <authorList>
            <person name="Byrne-Bailey K.G."/>
            <person name="Coates J.D."/>
        </authorList>
    </citation>
    <scope>NUCLEOTIDE SEQUENCE [LARGE SCALE GENOMIC DNA]</scope>
    <source>
        <strain evidence="3">ATCC BAA-33 / DSM 13638 / PS</strain>
    </source>
</reference>
<evidence type="ECO:0000256" key="1">
    <source>
        <dbReference type="ARBA" id="ARBA00007613"/>
    </source>
</evidence>
<dbReference type="RefSeq" id="WP_014236231.1">
    <property type="nucleotide sequence ID" value="NC_016616.1"/>
</dbReference>
<dbReference type="SUPFAM" id="SSF56954">
    <property type="entry name" value="Outer membrane efflux proteins (OEP)"/>
    <property type="match status" value="1"/>
</dbReference>
<dbReference type="Proteomes" id="UP000005633">
    <property type="component" value="Chromosome"/>
</dbReference>
<evidence type="ECO:0000313" key="3">
    <source>
        <dbReference type="Proteomes" id="UP000005633"/>
    </source>
</evidence>
<dbReference type="OrthoDB" id="9791261at2"/>
<proteinExistence type="inferred from homology"/>
<dbReference type="KEGG" id="dsu:Dsui_1128"/>
<dbReference type="InterPro" id="IPR003423">
    <property type="entry name" value="OMP_efflux"/>
</dbReference>
<dbReference type="GO" id="GO:0015562">
    <property type="term" value="F:efflux transmembrane transporter activity"/>
    <property type="evidence" value="ECO:0007669"/>
    <property type="project" value="InterPro"/>
</dbReference>
<organism evidence="2 3">
    <name type="scientific">Azospira oryzae (strain ATCC BAA-33 / DSM 13638 / PS)</name>
    <name type="common">Dechlorosoma suillum</name>
    <dbReference type="NCBI Taxonomy" id="640081"/>
    <lineage>
        <taxon>Bacteria</taxon>
        <taxon>Pseudomonadati</taxon>
        <taxon>Pseudomonadota</taxon>
        <taxon>Betaproteobacteria</taxon>
        <taxon>Rhodocyclales</taxon>
        <taxon>Rhodocyclaceae</taxon>
        <taxon>Azospira</taxon>
    </lineage>
</organism>
<evidence type="ECO:0000313" key="2">
    <source>
        <dbReference type="EMBL" id="AEV25530.1"/>
    </source>
</evidence>
<dbReference type="PANTHER" id="PTHR30203:SF24">
    <property type="entry name" value="BLR4935 PROTEIN"/>
    <property type="match status" value="1"/>
</dbReference>
<gene>
    <name evidence="2" type="ordered locus">Dsui_1128</name>
</gene>
<dbReference type="InterPro" id="IPR010131">
    <property type="entry name" value="MdtP/NodT-like"/>
</dbReference>
<name>G8QKS5_AZOOP</name>
<protein>
    <submittedName>
        <fullName evidence="2">Outer membrane protein</fullName>
    </submittedName>
</protein>
<dbReference type="STRING" id="640081.Dsui_1128"/>
<dbReference type="Gene3D" id="1.20.1600.10">
    <property type="entry name" value="Outer membrane efflux proteins (OEP)"/>
    <property type="match status" value="1"/>
</dbReference>
<comment type="similarity">
    <text evidence="1">Belongs to the outer membrane factor (OMF) (TC 1.B.17) family.</text>
</comment>
<dbReference type="HOGENOM" id="CLU_012817_14_2_4"/>
<sequence>MNLRCLLVLAVAGTCGIPLSGYAAESLRLEEAVSRALASHPSLAAEAAQLKAVQARAQREGLATPFMIGADVENVGGTGAFRGGQSAETTLRIGRVIELGGKREARQALGSAEINQQQNLSEATRLDVISRTSLRFISVLADQQRLKYAQEQVGQAERTRREVANWVAAARNPESDLRAAEIAVADAELERTRAEHKLTSARLTLASSWGVLTPDFETAAGNLLVLPKAESLDTLVARLPMTPEQRAALLEADSIAARKRLAEAGAKPDVTVNLGVRRLEATSDQALMMSVSIPLGNQVRSGLSVAEANAQLMALEARRDAQRFEHYQSLFGKYQELNQARTEAETLQKHMLPKAEEALAFTRRGFEAGRFSFLALAQAQKTLFELRQRAVDAAARCQILMTEVERLTAIAPEPTP</sequence>
<dbReference type="PANTHER" id="PTHR30203">
    <property type="entry name" value="OUTER MEMBRANE CATION EFFLUX PROTEIN"/>
    <property type="match status" value="1"/>
</dbReference>